<dbReference type="Proteomes" id="UP000554520">
    <property type="component" value="Unassembled WGS sequence"/>
</dbReference>
<reference evidence="2 3" key="1">
    <citation type="submission" date="2020-08" db="EMBL/GenBank/DDBJ databases">
        <title>Genomic Encyclopedia of Type Strains, Phase III (KMG-III): the genomes of soil and plant-associated and newly described type strains.</title>
        <authorList>
            <person name="Whitman W."/>
        </authorList>
    </citation>
    <scope>NUCLEOTIDE SEQUENCE [LARGE SCALE GENOMIC DNA]</scope>
    <source>
        <strain evidence="2 3">CECT 7015</strain>
    </source>
</reference>
<dbReference type="PROSITE" id="PS51186">
    <property type="entry name" value="GNAT"/>
    <property type="match status" value="1"/>
</dbReference>
<dbReference type="SUPFAM" id="SSF55729">
    <property type="entry name" value="Acyl-CoA N-acyltransferases (Nat)"/>
    <property type="match status" value="1"/>
</dbReference>
<gene>
    <name evidence="2" type="ORF">FHS21_000984</name>
</gene>
<accession>A0A839U1U7</accession>
<dbReference type="EMBL" id="JACHXN010000002">
    <property type="protein sequence ID" value="MBB3144588.1"/>
    <property type="molecule type" value="Genomic_DNA"/>
</dbReference>
<dbReference type="RefSeq" id="WP_183661071.1">
    <property type="nucleotide sequence ID" value="NZ_JACHXN010000002.1"/>
</dbReference>
<dbReference type="InterPro" id="IPR000182">
    <property type="entry name" value="GNAT_dom"/>
</dbReference>
<sequence>MQETIDGFEPFLNPAGQQKAFIGFDNDLPAGLVLLIDNDLESHPHLKPWLASLFVVPEMRGKGIGTALIHAVENAARDQRHAALYLYTGKANYYRNLDWQDHEELSGDYNGLMILIRKL</sequence>
<evidence type="ECO:0000313" key="2">
    <source>
        <dbReference type="EMBL" id="MBB3144588.1"/>
    </source>
</evidence>
<protein>
    <submittedName>
        <fullName evidence="2">GNAT superfamily N-acetyltransferase</fullName>
    </submittedName>
</protein>
<dbReference type="Gene3D" id="3.40.630.30">
    <property type="match status" value="1"/>
</dbReference>
<dbReference type="GO" id="GO:0016747">
    <property type="term" value="F:acyltransferase activity, transferring groups other than amino-acyl groups"/>
    <property type="evidence" value="ECO:0007669"/>
    <property type="project" value="InterPro"/>
</dbReference>
<keyword evidence="2" id="KW-0808">Transferase</keyword>
<dbReference type="InterPro" id="IPR016181">
    <property type="entry name" value="Acyl_CoA_acyltransferase"/>
</dbReference>
<comment type="caution">
    <text evidence="2">The sequence shown here is derived from an EMBL/GenBank/DDBJ whole genome shotgun (WGS) entry which is preliminary data.</text>
</comment>
<proteinExistence type="predicted"/>
<name>A0A839U1U7_9HYPH</name>
<feature type="domain" description="N-acetyltransferase" evidence="1">
    <location>
        <begin position="1"/>
        <end position="119"/>
    </location>
</feature>
<organism evidence="2 3">
    <name type="scientific">Phyllobacterium trifolii</name>
    <dbReference type="NCBI Taxonomy" id="300193"/>
    <lineage>
        <taxon>Bacteria</taxon>
        <taxon>Pseudomonadati</taxon>
        <taxon>Pseudomonadota</taxon>
        <taxon>Alphaproteobacteria</taxon>
        <taxon>Hyphomicrobiales</taxon>
        <taxon>Phyllobacteriaceae</taxon>
        <taxon>Phyllobacterium</taxon>
    </lineage>
</organism>
<keyword evidence="3" id="KW-1185">Reference proteome</keyword>
<dbReference type="AlphaFoldDB" id="A0A839U1U7"/>
<evidence type="ECO:0000259" key="1">
    <source>
        <dbReference type="PROSITE" id="PS51186"/>
    </source>
</evidence>
<dbReference type="Pfam" id="PF00583">
    <property type="entry name" value="Acetyltransf_1"/>
    <property type="match status" value="1"/>
</dbReference>
<dbReference type="CDD" id="cd04301">
    <property type="entry name" value="NAT_SF"/>
    <property type="match status" value="1"/>
</dbReference>
<evidence type="ECO:0000313" key="3">
    <source>
        <dbReference type="Proteomes" id="UP000554520"/>
    </source>
</evidence>